<dbReference type="Proteomes" id="UP000046393">
    <property type="component" value="Unplaced"/>
</dbReference>
<comment type="pathway">
    <text evidence="2">Amino-acid biosynthesis; L-cysteine biosynthesis; L-cysteine from L-homocysteine and L-serine: step 1/2.</text>
</comment>
<dbReference type="InterPro" id="IPR001926">
    <property type="entry name" value="TrpB-like_PALP"/>
</dbReference>
<dbReference type="InterPro" id="IPR050214">
    <property type="entry name" value="Cys_Synth/Cystath_Beta-Synth"/>
</dbReference>
<evidence type="ECO:0000256" key="7">
    <source>
        <dbReference type="ARBA" id="ARBA00047490"/>
    </source>
</evidence>
<protein>
    <recommendedName>
        <fullName evidence="5">cystathionine beta-synthase</fullName>
        <ecNumber evidence="5">4.2.1.22</ecNumber>
    </recommendedName>
</protein>
<evidence type="ECO:0000256" key="2">
    <source>
        <dbReference type="ARBA" id="ARBA00005003"/>
    </source>
</evidence>
<evidence type="ECO:0000256" key="1">
    <source>
        <dbReference type="ARBA" id="ARBA00001933"/>
    </source>
</evidence>
<dbReference type="PANTHER" id="PTHR10314">
    <property type="entry name" value="CYSTATHIONINE BETA-SYNTHASE"/>
    <property type="match status" value="1"/>
</dbReference>
<dbReference type="FunFam" id="3.40.50.1100:FF:000010">
    <property type="entry name" value="Cystathionine beta-synthase"/>
    <property type="match status" value="1"/>
</dbReference>
<dbReference type="CDD" id="cd01561">
    <property type="entry name" value="CBS_like"/>
    <property type="match status" value="2"/>
</dbReference>
<dbReference type="FunFam" id="3.40.50.1100:FF:000118">
    <property type="entry name" value="Related to CYS4-cystathionine beta-synthase"/>
    <property type="match status" value="1"/>
</dbReference>
<keyword evidence="6" id="KW-0663">Pyridoxal phosphate</keyword>
<evidence type="ECO:0000259" key="8">
    <source>
        <dbReference type="Pfam" id="PF00291"/>
    </source>
</evidence>
<feature type="domain" description="Tryptophan synthase beta chain-like PALP" evidence="8">
    <location>
        <begin position="442"/>
        <end position="747"/>
    </location>
</feature>
<dbReference type="GO" id="GO:0006535">
    <property type="term" value="P:cysteine biosynthetic process from serine"/>
    <property type="evidence" value="ECO:0007669"/>
    <property type="project" value="InterPro"/>
</dbReference>
<dbReference type="Gene3D" id="3.40.50.1100">
    <property type="match status" value="4"/>
</dbReference>
<evidence type="ECO:0000256" key="5">
    <source>
        <dbReference type="ARBA" id="ARBA00012041"/>
    </source>
</evidence>
<evidence type="ECO:0000313" key="9">
    <source>
        <dbReference type="Proteomes" id="UP000046393"/>
    </source>
</evidence>
<dbReference type="AlphaFoldDB" id="A0A0N5ALH1"/>
<comment type="subunit">
    <text evidence="4">Monomer.</text>
</comment>
<keyword evidence="9" id="KW-1185">Reference proteome</keyword>
<sequence>MDADPRVVNDVAPYSDAARQGVSWYDRATVPDSPYTFRRFKPRDGKAMDTIIDAIGCTPLVKLNKIPQSLGIQCNIYAKLEYLNPGGSIKDRIAERMVDIAEKTGILKSGATLIEPTSGNTGIGLALVGAVKGYKCKIVMPEKNNGEKVTTLNALGAEIYRTKSGAEYAGPDHHINTAFRLHKETPNSIVLDQYLNTGNPIAHYEGTGAEILYALNNNVDMVVIGAGTGGTISGVSRIIKQFCPKAQIVGADPKGSILSGSKEGESSFFELEGVGYEFLPATLETENIDEWKKVSDRDAFIMARRLIREEGLLCGGSSGCNVVAAIEACKGLKKDQNCVVILPDTVRNYMTKFLDDSWMIKRGYMEPSKKPALKPKSDEKSEAGKNYKPDRYLKCHWSTLHPEKNDCPYKFKMWPYAPNRAAGETVQSKKFSYPMLMNTALEAVGNTPLVKLNRIPKSYGLKCQVYVKCEYLNAGGSIKDRIGLRMIELAEEQGLLKPGMTIIEPTSGNTGIGLALVAAIKGYRCIIVMPEKMSKEKSDILTALGAEVVRTPTEAAFDSKDSHIQVAIRLRDEIDGAIILDQAKKFFIFFRCFFLNYVNLGNPMAHYENTAEEILYALDDKVDMVVVGAGTGGSVTGIARKIKEVCPDCKIIGTDPVGSILADPSQTETSFYEVEGVGYDFVPTVLDRDIIDCWMKTKDKESFQMARRLMREEGLLCGGSSGANVAAAMTAAKDLRPDQKCVVVLPDSIRNYMSKFLDDDWMAARHFLK</sequence>
<dbReference type="PROSITE" id="PS00901">
    <property type="entry name" value="CYS_SYNTHASE"/>
    <property type="match status" value="2"/>
</dbReference>
<comment type="cofactor">
    <cofactor evidence="1">
        <name>pyridoxal 5'-phosphate</name>
        <dbReference type="ChEBI" id="CHEBI:597326"/>
    </cofactor>
</comment>
<comment type="catalytic activity">
    <reaction evidence="7">
        <text>L-homocysteine + L-serine = L,L-cystathionine + H2O</text>
        <dbReference type="Rhea" id="RHEA:10112"/>
        <dbReference type="ChEBI" id="CHEBI:15377"/>
        <dbReference type="ChEBI" id="CHEBI:33384"/>
        <dbReference type="ChEBI" id="CHEBI:58161"/>
        <dbReference type="ChEBI" id="CHEBI:58199"/>
        <dbReference type="EC" id="4.2.1.22"/>
    </reaction>
</comment>
<dbReference type="STRING" id="451379.A0A0N5ALH1"/>
<name>A0A0N5ALH1_9BILA</name>
<dbReference type="SUPFAM" id="SSF53686">
    <property type="entry name" value="Tryptophan synthase beta subunit-like PLP-dependent enzymes"/>
    <property type="match status" value="2"/>
</dbReference>
<evidence type="ECO:0000313" key="10">
    <source>
        <dbReference type="WBParaSite" id="SMUV_0000539101-mRNA-1"/>
    </source>
</evidence>
<comment type="similarity">
    <text evidence="3">Belongs to the cysteine synthase/cystathionine beta-synthase family.</text>
</comment>
<organism evidence="9 10">
    <name type="scientific">Syphacia muris</name>
    <dbReference type="NCBI Taxonomy" id="451379"/>
    <lineage>
        <taxon>Eukaryota</taxon>
        <taxon>Metazoa</taxon>
        <taxon>Ecdysozoa</taxon>
        <taxon>Nematoda</taxon>
        <taxon>Chromadorea</taxon>
        <taxon>Rhabditida</taxon>
        <taxon>Spirurina</taxon>
        <taxon>Oxyuridomorpha</taxon>
        <taxon>Oxyuroidea</taxon>
        <taxon>Oxyuridae</taxon>
        <taxon>Syphacia</taxon>
    </lineage>
</organism>
<reference evidence="10" key="1">
    <citation type="submission" date="2017-02" db="UniProtKB">
        <authorList>
            <consortium name="WormBaseParasite"/>
        </authorList>
    </citation>
    <scope>IDENTIFICATION</scope>
</reference>
<dbReference type="Pfam" id="PF00291">
    <property type="entry name" value="PALP"/>
    <property type="match status" value="2"/>
</dbReference>
<evidence type="ECO:0000256" key="4">
    <source>
        <dbReference type="ARBA" id="ARBA00011245"/>
    </source>
</evidence>
<dbReference type="WBParaSite" id="SMUV_0000539101-mRNA-1">
    <property type="protein sequence ID" value="SMUV_0000539101-mRNA-1"/>
    <property type="gene ID" value="SMUV_0000539101"/>
</dbReference>
<accession>A0A0N5ALH1</accession>
<dbReference type="EC" id="4.2.1.22" evidence="5"/>
<dbReference type="InterPro" id="IPR001216">
    <property type="entry name" value="P-phosphate_BS"/>
</dbReference>
<evidence type="ECO:0000256" key="3">
    <source>
        <dbReference type="ARBA" id="ARBA00007103"/>
    </source>
</evidence>
<evidence type="ECO:0000256" key="6">
    <source>
        <dbReference type="ARBA" id="ARBA00022898"/>
    </source>
</evidence>
<feature type="domain" description="Tryptophan synthase beta chain-like PALP" evidence="8">
    <location>
        <begin position="53"/>
        <end position="344"/>
    </location>
</feature>
<proteinExistence type="inferred from homology"/>
<dbReference type="InterPro" id="IPR036052">
    <property type="entry name" value="TrpB-like_PALP_sf"/>
</dbReference>
<dbReference type="GO" id="GO:0004122">
    <property type="term" value="F:cystathionine beta-synthase activity"/>
    <property type="evidence" value="ECO:0007669"/>
    <property type="project" value="UniProtKB-EC"/>
</dbReference>
<dbReference type="FunFam" id="3.40.50.1100:FF:000003">
    <property type="entry name" value="Cystathionine beta-synthase"/>
    <property type="match status" value="2"/>
</dbReference>
<dbReference type="GO" id="GO:0030170">
    <property type="term" value="F:pyridoxal phosphate binding"/>
    <property type="evidence" value="ECO:0007669"/>
    <property type="project" value="UniProtKB-ARBA"/>
</dbReference>